<comment type="subunit">
    <text evidence="10">Monomer.</text>
</comment>
<dbReference type="Proteomes" id="UP000051861">
    <property type="component" value="Unassembled WGS sequence"/>
</dbReference>
<dbReference type="EC" id="3.6.5.3" evidence="10"/>
<dbReference type="InterPro" id="IPR004541">
    <property type="entry name" value="Transl_elong_EFTu/EF1A_bac/org"/>
</dbReference>
<keyword evidence="10" id="KW-0479">Metal-binding</keyword>
<dbReference type="FunFam" id="2.40.30.10:FF:000001">
    <property type="entry name" value="Elongation factor Tu"/>
    <property type="match status" value="1"/>
</dbReference>
<dbReference type="InterPro" id="IPR033720">
    <property type="entry name" value="EFTU_2"/>
</dbReference>
<feature type="binding site" evidence="10">
    <location>
        <begin position="19"/>
        <end position="26"/>
    </location>
    <ligand>
        <name>GTP</name>
        <dbReference type="ChEBI" id="CHEBI:37565"/>
    </ligand>
</feature>
<gene>
    <name evidence="10 12" type="primary">tuf</name>
    <name evidence="12" type="ORF">AMJ44_02795</name>
</gene>
<evidence type="ECO:0000256" key="3">
    <source>
        <dbReference type="ARBA" id="ARBA00022741"/>
    </source>
</evidence>
<dbReference type="EMBL" id="LIZX01000016">
    <property type="protein sequence ID" value="KPJ69696.1"/>
    <property type="molecule type" value="Genomic_DNA"/>
</dbReference>
<keyword evidence="2 10" id="KW-0963">Cytoplasm</keyword>
<dbReference type="CDD" id="cd01884">
    <property type="entry name" value="EF_Tu"/>
    <property type="match status" value="1"/>
</dbReference>
<evidence type="ECO:0000313" key="13">
    <source>
        <dbReference type="Proteomes" id="UP000051861"/>
    </source>
</evidence>
<dbReference type="Pfam" id="PF00009">
    <property type="entry name" value="GTP_EFTU"/>
    <property type="match status" value="1"/>
</dbReference>
<keyword evidence="3 10" id="KW-0547">Nucleotide-binding</keyword>
<dbReference type="GO" id="GO:0005525">
    <property type="term" value="F:GTP binding"/>
    <property type="evidence" value="ECO:0007669"/>
    <property type="project" value="UniProtKB-UniRule"/>
</dbReference>
<dbReference type="SUPFAM" id="SSF50447">
    <property type="entry name" value="Translation proteins"/>
    <property type="match status" value="1"/>
</dbReference>
<dbReference type="InterPro" id="IPR000795">
    <property type="entry name" value="T_Tr_GTP-bd_dom"/>
</dbReference>
<evidence type="ECO:0000256" key="6">
    <source>
        <dbReference type="ARBA" id="ARBA00022842"/>
    </source>
</evidence>
<evidence type="ECO:0000256" key="9">
    <source>
        <dbReference type="ARBA" id="ARBA00029554"/>
    </source>
</evidence>
<name>A0A0S7Y4R3_UNCSA</name>
<dbReference type="InterPro" id="IPR004161">
    <property type="entry name" value="EFTu-like_2"/>
</dbReference>
<comment type="function">
    <text evidence="10">GTP hydrolase that promotes the GTP-dependent binding of aminoacyl-tRNA to the A-site of ribosomes during protein biosynthesis.</text>
</comment>
<keyword evidence="5 10" id="KW-0378">Hydrolase</keyword>
<dbReference type="FunFam" id="3.40.50.300:FF:000003">
    <property type="entry name" value="Elongation factor Tu"/>
    <property type="match status" value="1"/>
</dbReference>
<comment type="similarity">
    <text evidence="1 10">Belongs to the TRAFAC class translation factor GTPase superfamily. Classic translation factor GTPase family. EF-Tu/EF-1A subfamily.</text>
</comment>
<dbReference type="PANTHER" id="PTHR43721">
    <property type="entry name" value="ELONGATION FACTOR TU-RELATED"/>
    <property type="match status" value="1"/>
</dbReference>
<feature type="binding site" evidence="10">
    <location>
        <begin position="81"/>
        <end position="85"/>
    </location>
    <ligand>
        <name>GTP</name>
        <dbReference type="ChEBI" id="CHEBI:37565"/>
    </ligand>
</feature>
<dbReference type="Pfam" id="PF03143">
    <property type="entry name" value="GTP_EFTU_D3"/>
    <property type="match status" value="1"/>
</dbReference>
<reference evidence="12 13" key="1">
    <citation type="journal article" date="2015" name="Microbiome">
        <title>Genomic resolution of linkages in carbon, nitrogen, and sulfur cycling among widespread estuary sediment bacteria.</title>
        <authorList>
            <person name="Baker B.J."/>
            <person name="Lazar C.S."/>
            <person name="Teske A.P."/>
            <person name="Dick G.J."/>
        </authorList>
    </citation>
    <scope>NUCLEOTIDE SEQUENCE [LARGE SCALE GENOMIC DNA]</scope>
    <source>
        <strain evidence="12">DG_54_3</strain>
    </source>
</reference>
<keyword evidence="4 10" id="KW-0251">Elongation factor</keyword>
<keyword evidence="8 10" id="KW-0342">GTP-binding</keyword>
<dbReference type="NCBIfam" id="NF000766">
    <property type="entry name" value="PRK00049.1"/>
    <property type="match status" value="1"/>
</dbReference>
<dbReference type="NCBIfam" id="TIGR00485">
    <property type="entry name" value="EF-Tu"/>
    <property type="match status" value="1"/>
</dbReference>
<dbReference type="NCBIfam" id="NF009372">
    <property type="entry name" value="PRK12735.1"/>
    <property type="match status" value="1"/>
</dbReference>
<feature type="binding site" evidence="10">
    <location>
        <position position="26"/>
    </location>
    <ligand>
        <name>Mg(2+)</name>
        <dbReference type="ChEBI" id="CHEBI:18420"/>
    </ligand>
</feature>
<evidence type="ECO:0000259" key="11">
    <source>
        <dbReference type="PROSITE" id="PS51722"/>
    </source>
</evidence>
<sequence>MARAKFERKKPHVNVGTIGHVDHGKTTLTSAMTKFLSHKGMAKAKAFEEIDSAPEEKARGITIAIAHVEYETDKRHYAHIDCPGHADYVKNMVIGAAQMDGAILVVSAADGPMPQTREHILLARQVNVPAMVVYLNKVDMVDDKELIDLVEVETRDLLKKYEFPGDETPVIKGSALKAMECGCGKPECESCKSIKELLDAIDSYIPTPQRPLDKPFLMSVEDVFTITGRGTVGTGRVERGKVKTGEEVEIVGLGAHKKSVVTGVEMFRKTLDEGLAGDNVGLLLRGVEKDELKRGMVIAKPGTIKPHKKFEAQVYVLTKEEGGRHTPFFTGYKPQFFVRTTDVTGEIKLPEKVEMVMPGDNITMTVELITDVAVEEGLRFAIREGGRTVGAGAVSKIIE</sequence>
<dbReference type="Gene3D" id="2.40.30.10">
    <property type="entry name" value="Translation factors"/>
    <property type="match status" value="2"/>
</dbReference>
<evidence type="ECO:0000256" key="2">
    <source>
        <dbReference type="ARBA" id="ARBA00022490"/>
    </source>
</evidence>
<dbReference type="PATRIC" id="fig|1703775.3.peg.400"/>
<dbReference type="CDD" id="cd03697">
    <property type="entry name" value="EFTU_II"/>
    <property type="match status" value="1"/>
</dbReference>
<dbReference type="GO" id="GO:0003924">
    <property type="term" value="F:GTPase activity"/>
    <property type="evidence" value="ECO:0007669"/>
    <property type="project" value="UniProtKB-UniRule"/>
</dbReference>
<dbReference type="Pfam" id="PF03144">
    <property type="entry name" value="GTP_EFTU_D2"/>
    <property type="match status" value="1"/>
</dbReference>
<evidence type="ECO:0000256" key="1">
    <source>
        <dbReference type="ARBA" id="ARBA00007249"/>
    </source>
</evidence>
<dbReference type="InterPro" id="IPR031157">
    <property type="entry name" value="G_TR_CS"/>
</dbReference>
<dbReference type="InterPro" id="IPR027417">
    <property type="entry name" value="P-loop_NTPase"/>
</dbReference>
<dbReference type="InterPro" id="IPR041709">
    <property type="entry name" value="EF-Tu_GTP-bd"/>
</dbReference>
<organism evidence="12 13">
    <name type="scientific">candidate division WOR-1 bacterium DG_54_3</name>
    <dbReference type="NCBI Taxonomy" id="1703775"/>
    <lineage>
        <taxon>Bacteria</taxon>
        <taxon>Bacillati</taxon>
        <taxon>Saganbacteria</taxon>
    </lineage>
</organism>
<dbReference type="PANTHER" id="PTHR43721:SF22">
    <property type="entry name" value="ELONGATION FACTOR TU, MITOCHONDRIAL"/>
    <property type="match status" value="1"/>
</dbReference>
<comment type="catalytic activity">
    <reaction evidence="10">
        <text>GTP + H2O = GDP + phosphate + H(+)</text>
        <dbReference type="Rhea" id="RHEA:19669"/>
        <dbReference type="ChEBI" id="CHEBI:15377"/>
        <dbReference type="ChEBI" id="CHEBI:15378"/>
        <dbReference type="ChEBI" id="CHEBI:37565"/>
        <dbReference type="ChEBI" id="CHEBI:43474"/>
        <dbReference type="ChEBI" id="CHEBI:58189"/>
        <dbReference type="EC" id="3.6.5.3"/>
    </reaction>
</comment>
<dbReference type="CDD" id="cd03707">
    <property type="entry name" value="EFTU_III"/>
    <property type="match status" value="1"/>
</dbReference>
<feature type="domain" description="Tr-type G" evidence="11">
    <location>
        <begin position="10"/>
        <end position="209"/>
    </location>
</feature>
<evidence type="ECO:0000256" key="8">
    <source>
        <dbReference type="ARBA" id="ARBA00023134"/>
    </source>
</evidence>
<feature type="binding site" evidence="10">
    <location>
        <begin position="136"/>
        <end position="139"/>
    </location>
    <ligand>
        <name>GTP</name>
        <dbReference type="ChEBI" id="CHEBI:37565"/>
    </ligand>
</feature>
<dbReference type="PROSITE" id="PS51722">
    <property type="entry name" value="G_TR_2"/>
    <property type="match status" value="1"/>
</dbReference>
<dbReference type="InterPro" id="IPR009000">
    <property type="entry name" value="Transl_B-barrel_sf"/>
</dbReference>
<comment type="caution">
    <text evidence="12">The sequence shown here is derived from an EMBL/GenBank/DDBJ whole genome shotgun (WGS) entry which is preliminary data.</text>
</comment>
<keyword evidence="6 10" id="KW-0460">Magnesium</keyword>
<protein>
    <recommendedName>
        <fullName evidence="9 10">Elongation factor Tu</fullName>
        <shortName evidence="10">EF-Tu</shortName>
        <ecNumber evidence="10">3.6.5.3</ecNumber>
    </recommendedName>
</protein>
<dbReference type="NCBIfam" id="NF009373">
    <property type="entry name" value="PRK12736.1"/>
    <property type="match status" value="1"/>
</dbReference>
<evidence type="ECO:0000256" key="4">
    <source>
        <dbReference type="ARBA" id="ARBA00022768"/>
    </source>
</evidence>
<dbReference type="InterPro" id="IPR004160">
    <property type="entry name" value="Transl_elong_EFTu/EF1A_C"/>
</dbReference>
<evidence type="ECO:0000256" key="10">
    <source>
        <dbReference type="HAMAP-Rule" id="MF_00118"/>
    </source>
</evidence>
<dbReference type="NCBIfam" id="TIGR00231">
    <property type="entry name" value="small_GTP"/>
    <property type="match status" value="1"/>
</dbReference>
<keyword evidence="7 10" id="KW-0648">Protein biosynthesis</keyword>
<dbReference type="InterPro" id="IPR050055">
    <property type="entry name" value="EF-Tu_GTPase"/>
</dbReference>
<evidence type="ECO:0000256" key="7">
    <source>
        <dbReference type="ARBA" id="ARBA00022917"/>
    </source>
</evidence>
<dbReference type="SUPFAM" id="SSF52540">
    <property type="entry name" value="P-loop containing nucleoside triphosphate hydrolases"/>
    <property type="match status" value="1"/>
</dbReference>
<evidence type="ECO:0000256" key="5">
    <source>
        <dbReference type="ARBA" id="ARBA00022801"/>
    </source>
</evidence>
<dbReference type="GO" id="GO:0005829">
    <property type="term" value="C:cytosol"/>
    <property type="evidence" value="ECO:0007669"/>
    <property type="project" value="TreeGrafter"/>
</dbReference>
<dbReference type="AlphaFoldDB" id="A0A0S7Y4R3"/>
<dbReference type="PRINTS" id="PR00315">
    <property type="entry name" value="ELONGATNFCT"/>
</dbReference>
<dbReference type="HAMAP" id="MF_00118_B">
    <property type="entry name" value="EF_Tu_B"/>
    <property type="match status" value="1"/>
</dbReference>
<dbReference type="GO" id="GO:0003746">
    <property type="term" value="F:translation elongation factor activity"/>
    <property type="evidence" value="ECO:0007669"/>
    <property type="project" value="UniProtKB-UniRule"/>
</dbReference>
<dbReference type="Gene3D" id="3.40.50.300">
    <property type="entry name" value="P-loop containing nucleotide triphosphate hydrolases"/>
    <property type="match status" value="1"/>
</dbReference>
<proteinExistence type="inferred from homology"/>
<dbReference type="PROSITE" id="PS00301">
    <property type="entry name" value="G_TR_1"/>
    <property type="match status" value="1"/>
</dbReference>
<dbReference type="InterPro" id="IPR005225">
    <property type="entry name" value="Small_GTP-bd"/>
</dbReference>
<dbReference type="InterPro" id="IPR009001">
    <property type="entry name" value="Transl_elong_EF1A/Init_IF2_C"/>
</dbReference>
<dbReference type="SUPFAM" id="SSF50465">
    <property type="entry name" value="EF-Tu/eEF-1alpha/eIF2-gamma C-terminal domain"/>
    <property type="match status" value="1"/>
</dbReference>
<evidence type="ECO:0000313" key="12">
    <source>
        <dbReference type="EMBL" id="KPJ69696.1"/>
    </source>
</evidence>
<comment type="subcellular location">
    <subcellularLocation>
        <location evidence="10">Cytoplasm</location>
    </subcellularLocation>
</comment>
<dbReference type="GO" id="GO:0000287">
    <property type="term" value="F:magnesium ion binding"/>
    <property type="evidence" value="ECO:0007669"/>
    <property type="project" value="UniProtKB-UniRule"/>
</dbReference>
<accession>A0A0S7Y4R3</accession>